<accession>A0A221MF67</accession>
<keyword evidence="2" id="KW-0732">Signal</keyword>
<feature type="domain" description="VWFA" evidence="3">
    <location>
        <begin position="154"/>
        <end position="349"/>
    </location>
</feature>
<dbReference type="InterPro" id="IPR036465">
    <property type="entry name" value="vWFA_dom_sf"/>
</dbReference>
<dbReference type="InterPro" id="IPR002035">
    <property type="entry name" value="VWF_A"/>
</dbReference>
<keyword evidence="5" id="KW-1185">Reference proteome</keyword>
<dbReference type="PROSITE" id="PS50234">
    <property type="entry name" value="VWFA"/>
    <property type="match status" value="1"/>
</dbReference>
<dbReference type="Gene3D" id="3.40.50.410">
    <property type="entry name" value="von Willebrand factor, type A domain"/>
    <property type="match status" value="1"/>
</dbReference>
<feature type="region of interest" description="Disordered" evidence="1">
    <location>
        <begin position="26"/>
        <end position="59"/>
    </location>
</feature>
<dbReference type="KEGG" id="vne:CFK40_15405"/>
<dbReference type="Proteomes" id="UP000204391">
    <property type="component" value="Chromosome"/>
</dbReference>
<name>A0A221MF67_9BACI</name>
<dbReference type="EMBL" id="CP022437">
    <property type="protein sequence ID" value="ASN06306.1"/>
    <property type="molecule type" value="Genomic_DNA"/>
</dbReference>
<protein>
    <recommendedName>
        <fullName evidence="3">VWFA domain-containing protein</fullName>
    </recommendedName>
</protein>
<dbReference type="SUPFAM" id="SSF53300">
    <property type="entry name" value="vWA-like"/>
    <property type="match status" value="1"/>
</dbReference>
<sequence>MKKYFYLVLLSIFLCGVLVACSSGEEASSSKKKEASNEKSEQAEEKEAPKEESSEKDFEVATTIEEIIERDQGEYAGNSYNEAVIHRALDEKNFQDKNSFQVYANLLNLMSESGKYEEYYKFTESFNPKIETAISDAPGGMKLENGQKVNGTANIVILLDASGSMAQKVGGETKMKQAKEAINDFVASMPEGSNIGLRVYGHKGSNADSDKELSCSSTELVYELQPYNKGKFGDALGKFDPTGWTPIAKSITEAKKDFKDADSSSQNIIYIVSDGVGTCDGDPVKAAKELHDSNIEAVVNIIGFDVDSNGQEQLLEVAEAGGGEFTTVESEDDFKEVWEDERVRLYNEWSSWNADNFNDVSSVQSDKMNELYGERSDFMNLTYDEESNLKEAVYYLEGNEQIGDEVSEEVISMIEQRQEILASFEETFNSLLETVEEEGDKLKESIEEKGDEMKEKYDD</sequence>
<dbReference type="SMART" id="SM00327">
    <property type="entry name" value="VWA"/>
    <property type="match status" value="1"/>
</dbReference>
<feature type="compositionally biased region" description="Basic and acidic residues" evidence="1">
    <location>
        <begin position="440"/>
        <end position="459"/>
    </location>
</feature>
<gene>
    <name evidence="4" type="ORF">CFK40_15405</name>
</gene>
<reference evidence="4 5" key="1">
    <citation type="journal article" date="2003" name="Int. J. Syst. Evol. Microbiol.">
        <title>Virgibacillus carmonensis sp. nov., Virgibacillus necropolis sp. nov. and Virgibacillus picturae sp. nov., three novel species isolated from deteriorated mural paintings, transfer of the species of the genus salibacillus to Virgibacillus, as Virgibacillus marismortui comb. nov. and Virgibacillus salexigens comb. nov., and emended description of the genus Virgibacillus.</title>
        <authorList>
            <person name="Heyrman J."/>
            <person name="Logan N.A."/>
            <person name="Busse H.J."/>
            <person name="Balcaen A."/>
            <person name="Lebbe L."/>
            <person name="Rodriguez-Diaz M."/>
            <person name="Swings J."/>
            <person name="De Vos P."/>
        </authorList>
    </citation>
    <scope>NUCLEOTIDE SEQUENCE [LARGE SCALE GENOMIC DNA]</scope>
    <source>
        <strain evidence="4 5">LMG 19488</strain>
    </source>
</reference>
<dbReference type="RefSeq" id="WP_089533304.1">
    <property type="nucleotide sequence ID" value="NZ_CP022437.1"/>
</dbReference>
<dbReference type="OrthoDB" id="9783818at2"/>
<feature type="region of interest" description="Disordered" evidence="1">
    <location>
        <begin position="435"/>
        <end position="459"/>
    </location>
</feature>
<evidence type="ECO:0000256" key="2">
    <source>
        <dbReference type="SAM" id="SignalP"/>
    </source>
</evidence>
<proteinExistence type="predicted"/>
<dbReference type="Pfam" id="PF00092">
    <property type="entry name" value="VWA"/>
    <property type="match status" value="1"/>
</dbReference>
<evidence type="ECO:0000313" key="5">
    <source>
        <dbReference type="Proteomes" id="UP000204391"/>
    </source>
</evidence>
<dbReference type="PROSITE" id="PS51257">
    <property type="entry name" value="PROKAR_LIPOPROTEIN"/>
    <property type="match status" value="1"/>
</dbReference>
<evidence type="ECO:0000259" key="3">
    <source>
        <dbReference type="PROSITE" id="PS50234"/>
    </source>
</evidence>
<feature type="compositionally biased region" description="Basic and acidic residues" evidence="1">
    <location>
        <begin position="28"/>
        <end position="59"/>
    </location>
</feature>
<dbReference type="AlphaFoldDB" id="A0A221MF67"/>
<organism evidence="4 5">
    <name type="scientific">Virgibacillus necropolis</name>
    <dbReference type="NCBI Taxonomy" id="163877"/>
    <lineage>
        <taxon>Bacteria</taxon>
        <taxon>Bacillati</taxon>
        <taxon>Bacillota</taxon>
        <taxon>Bacilli</taxon>
        <taxon>Bacillales</taxon>
        <taxon>Bacillaceae</taxon>
        <taxon>Virgibacillus</taxon>
    </lineage>
</organism>
<feature type="signal peptide" evidence="2">
    <location>
        <begin position="1"/>
        <end position="20"/>
    </location>
</feature>
<evidence type="ECO:0000313" key="4">
    <source>
        <dbReference type="EMBL" id="ASN06306.1"/>
    </source>
</evidence>
<feature type="chain" id="PRO_5038508135" description="VWFA domain-containing protein" evidence="2">
    <location>
        <begin position="21"/>
        <end position="459"/>
    </location>
</feature>
<evidence type="ECO:0000256" key="1">
    <source>
        <dbReference type="SAM" id="MobiDB-lite"/>
    </source>
</evidence>